<dbReference type="EMBL" id="FRXO01000004">
    <property type="protein sequence ID" value="SHO65790.1"/>
    <property type="molecule type" value="Genomic_DNA"/>
</dbReference>
<keyword evidence="3" id="KW-1185">Reference proteome</keyword>
<dbReference type="STRING" id="1123029.SAMN02745172_02437"/>
<feature type="coiled-coil region" evidence="1">
    <location>
        <begin position="101"/>
        <end position="128"/>
    </location>
</feature>
<dbReference type="Proteomes" id="UP000186406">
    <property type="component" value="Unassembled WGS sequence"/>
</dbReference>
<name>A0A1M7ZLL2_9HYPH</name>
<evidence type="ECO:0000313" key="2">
    <source>
        <dbReference type="EMBL" id="SHO65790.1"/>
    </source>
</evidence>
<evidence type="ECO:0008006" key="4">
    <source>
        <dbReference type="Google" id="ProtNLM"/>
    </source>
</evidence>
<evidence type="ECO:0000313" key="3">
    <source>
        <dbReference type="Proteomes" id="UP000186406"/>
    </source>
</evidence>
<proteinExistence type="predicted"/>
<organism evidence="2 3">
    <name type="scientific">Pseudoxanthobacter soli DSM 19599</name>
    <dbReference type="NCBI Taxonomy" id="1123029"/>
    <lineage>
        <taxon>Bacteria</taxon>
        <taxon>Pseudomonadati</taxon>
        <taxon>Pseudomonadota</taxon>
        <taxon>Alphaproteobacteria</taxon>
        <taxon>Hyphomicrobiales</taxon>
        <taxon>Segnochrobactraceae</taxon>
        <taxon>Pseudoxanthobacter</taxon>
    </lineage>
</organism>
<reference evidence="2 3" key="1">
    <citation type="submission" date="2016-12" db="EMBL/GenBank/DDBJ databases">
        <authorList>
            <person name="Song W.-J."/>
            <person name="Kurnit D.M."/>
        </authorList>
    </citation>
    <scope>NUCLEOTIDE SEQUENCE [LARGE SCALE GENOMIC DNA]</scope>
    <source>
        <strain evidence="2 3">DSM 19599</strain>
    </source>
</reference>
<evidence type="ECO:0000256" key="1">
    <source>
        <dbReference type="SAM" id="Coils"/>
    </source>
</evidence>
<dbReference type="InterPro" id="IPR036086">
    <property type="entry name" value="ParB/Sulfiredoxin_sf"/>
</dbReference>
<accession>A0A1M7ZLL2</accession>
<gene>
    <name evidence="2" type="ORF">SAMN02745172_02437</name>
</gene>
<keyword evidence="1" id="KW-0175">Coiled coil</keyword>
<sequence>MFPLRVSATTLNGTDLGWVHLPNETDAAKVHAIRASLIEGEEFRRPVVLVDAGDHHIALSGSHRLTAAVEIDGVIDAIILSSLTEDQVTLLLDANDDHDRLAALIEVAEDTDEEIDGLEAAITAIRGEIAANDRGE</sequence>
<dbReference type="AlphaFoldDB" id="A0A1M7ZLL2"/>
<protein>
    <recommendedName>
        <fullName evidence="4">ParB-like nuclease domain-containing protein</fullName>
    </recommendedName>
</protein>
<dbReference type="SUPFAM" id="SSF110849">
    <property type="entry name" value="ParB/Sulfiredoxin"/>
    <property type="match status" value="1"/>
</dbReference>